<dbReference type="GO" id="GO:0008168">
    <property type="term" value="F:methyltransferase activity"/>
    <property type="evidence" value="ECO:0007669"/>
    <property type="project" value="UniProtKB-KW"/>
</dbReference>
<dbReference type="GeneID" id="78823080"/>
<keyword evidence="2" id="KW-0489">Methyltransferase</keyword>
<dbReference type="PRINTS" id="PR00506">
    <property type="entry name" value="D21N6MTFRASE"/>
</dbReference>
<reference evidence="6 7" key="1">
    <citation type="journal article" date="2019" name="Int. J. Syst. Evol. Microbiol.">
        <title>The Global Catalogue of Microorganisms (GCM) 10K type strain sequencing project: providing services to taxonomists for standard genome sequencing and annotation.</title>
        <authorList>
            <consortium name="The Broad Institute Genomics Platform"/>
            <consortium name="The Broad Institute Genome Sequencing Center for Infectious Disease"/>
            <person name="Wu L."/>
            <person name="Ma J."/>
        </authorList>
    </citation>
    <scope>NUCLEOTIDE SEQUENCE [LARGE SCALE GENOMIC DNA]</scope>
    <source>
        <strain evidence="6 7">XZYJT29</strain>
    </source>
</reference>
<keyword evidence="4" id="KW-0949">S-adenosyl-L-methionine</keyword>
<dbReference type="EMBL" id="JBHTAS010000001">
    <property type="protein sequence ID" value="MFC7142731.1"/>
    <property type="molecule type" value="Genomic_DNA"/>
</dbReference>
<evidence type="ECO:0000256" key="1">
    <source>
        <dbReference type="ARBA" id="ARBA00006594"/>
    </source>
</evidence>
<dbReference type="GO" id="GO:0032259">
    <property type="term" value="P:methylation"/>
    <property type="evidence" value="ECO:0007669"/>
    <property type="project" value="UniProtKB-KW"/>
</dbReference>
<feature type="domain" description="DNA methylase N-4/N-6" evidence="5">
    <location>
        <begin position="83"/>
        <end position="116"/>
    </location>
</feature>
<dbReference type="InterPro" id="IPR002052">
    <property type="entry name" value="DNA_methylase_N6_adenine_CS"/>
</dbReference>
<dbReference type="AlphaFoldDB" id="A0ABD5Y8T8"/>
<evidence type="ECO:0000256" key="4">
    <source>
        <dbReference type="ARBA" id="ARBA00022691"/>
    </source>
</evidence>
<dbReference type="SUPFAM" id="SSF53335">
    <property type="entry name" value="S-adenosyl-L-methionine-dependent methyltransferases"/>
    <property type="match status" value="2"/>
</dbReference>
<evidence type="ECO:0000259" key="5">
    <source>
        <dbReference type="Pfam" id="PF01555"/>
    </source>
</evidence>
<organism evidence="6 7">
    <name type="scientific">Halosimplex aquaticum</name>
    <dbReference type="NCBI Taxonomy" id="3026162"/>
    <lineage>
        <taxon>Archaea</taxon>
        <taxon>Methanobacteriati</taxon>
        <taxon>Methanobacteriota</taxon>
        <taxon>Stenosarchaea group</taxon>
        <taxon>Halobacteria</taxon>
        <taxon>Halobacteriales</taxon>
        <taxon>Haloarculaceae</taxon>
        <taxon>Halosimplex</taxon>
    </lineage>
</organism>
<keyword evidence="3" id="KW-0808">Transferase</keyword>
<dbReference type="PROSITE" id="PS00092">
    <property type="entry name" value="N6_MTASE"/>
    <property type="match status" value="1"/>
</dbReference>
<dbReference type="InterPro" id="IPR002295">
    <property type="entry name" value="N4/N6-MTase_EcoPI_Mod-like"/>
</dbReference>
<evidence type="ECO:0000313" key="7">
    <source>
        <dbReference type="Proteomes" id="UP001596432"/>
    </source>
</evidence>
<protein>
    <submittedName>
        <fullName evidence="6">DUF1156 domain-containing protein</fullName>
    </submittedName>
</protein>
<dbReference type="RefSeq" id="WP_274323784.1">
    <property type="nucleotide sequence ID" value="NZ_CP118158.1"/>
</dbReference>
<evidence type="ECO:0000256" key="2">
    <source>
        <dbReference type="ARBA" id="ARBA00022603"/>
    </source>
</evidence>
<comment type="similarity">
    <text evidence="1">Belongs to the N(4)/N(6)-methyltransferase family.</text>
</comment>
<proteinExistence type="inferred from homology"/>
<dbReference type="CDD" id="cd20335">
    <property type="entry name" value="BRcat_RBR"/>
    <property type="match status" value="1"/>
</dbReference>
<comment type="caution">
    <text evidence="6">The sequence shown here is derived from an EMBL/GenBank/DDBJ whole genome shotgun (WGS) entry which is preliminary data.</text>
</comment>
<dbReference type="Pfam" id="PF01555">
    <property type="entry name" value="N6_N4_Mtase"/>
    <property type="match status" value="1"/>
</dbReference>
<dbReference type="Proteomes" id="UP001596432">
    <property type="component" value="Unassembled WGS sequence"/>
</dbReference>
<dbReference type="Gene3D" id="3.40.50.150">
    <property type="entry name" value="Vaccinia Virus protein VP39"/>
    <property type="match status" value="2"/>
</dbReference>
<keyword evidence="7" id="KW-1185">Reference proteome</keyword>
<evidence type="ECO:0000256" key="3">
    <source>
        <dbReference type="ARBA" id="ARBA00022679"/>
    </source>
</evidence>
<evidence type="ECO:0000313" key="6">
    <source>
        <dbReference type="EMBL" id="MFC7142731.1"/>
    </source>
</evidence>
<sequence>MTETWDKLPLGTMDDIAELETYNRVYYRPVYAMHKWFAPRPGSTFRILSLAALTDDKTTRDDILSTNDAKTKYHGKYLESNDFEGATILDPFAGGGTTLVEANRVGADVIGYELNPVAWWINKKIKDDVDVPELRQASTELVEKTRSDLSKYFTTTDPDTGSEAEILYTFQTQILPCLTCGEEVRLFKNYMLSNFKKNKTTNDVPGGVYCPNPDCDDRIIQTTEKVSDDLTCPSCNTTFDPKNGNARNYGGTVKYTCKNGHKHDVRETLDRLDEKPEFEYYAIQYLTKTGNKKFKEFTEEDQQTVEAVEERLDNEFEELPIPTQEIIPGDKTSRLTTRNYESYQDLYTDRQLLTYGTLFQNALEFDDGNIAEFLITGISNSLKRNSMLVKWNYHENHRKAENVFARKSYIPRVATVEPNPINTIENVTSVSNFLGFVADAKEYCQNPFEMVKEDGDTKKYPIQNERISEDNVRSLKCKTSENLELEDGEVDYVITDPPYYDNIQYSELSEYFYVWLHQVLGDRYDEMAPEHVPSAREIVKNDRTGKDGEFFVKTLANVFSESHRVLKDDGELIFTYHHNNNKAWAVILEALIQSGFTITGAYPVQSEMPGSMTVAELDNAEYDILIFANKETSTEEITLSELQQNLFFELQDMIKEERERHENLSQADLSVILRGKCMYYYSRHYPNVHSEGEQVGIDEALDTVDTIIEQILESSVNLPQDIDPVTKAYAAFSQRAPEEHDDLNKHLLAKNLNLSDLENEKLVKGSRSRKEPVTADERITFIEKKLNGNGKEGEELLDIDKVQYLYHLYKTDQNTREYLKEWKSQDLEELADFMSGITGDERYERVMNMGLSQF</sequence>
<gene>
    <name evidence="6" type="ORF">ACFQMA_23210</name>
</gene>
<accession>A0ABD5Y8T8</accession>
<dbReference type="InterPro" id="IPR002941">
    <property type="entry name" value="DNA_methylase_N4/N6"/>
</dbReference>
<dbReference type="InterPro" id="IPR029063">
    <property type="entry name" value="SAM-dependent_MTases_sf"/>
</dbReference>
<name>A0ABD5Y8T8_9EURY</name>